<keyword evidence="7" id="KW-0812">Transmembrane</keyword>
<evidence type="ECO:0000259" key="8">
    <source>
        <dbReference type="PROSITE" id="PS51296"/>
    </source>
</evidence>
<dbReference type="GO" id="GO:0016705">
    <property type="term" value="F:oxidoreductase activity, acting on paired donors, with incorporation or reduction of molecular oxygen"/>
    <property type="evidence" value="ECO:0007669"/>
    <property type="project" value="UniProtKB-ARBA"/>
</dbReference>
<dbReference type="InterPro" id="IPR036922">
    <property type="entry name" value="Rieske_2Fe-2S_sf"/>
</dbReference>
<dbReference type="PANTHER" id="PTHR21496:SF0">
    <property type="entry name" value="RIESKE DOMAIN-CONTAINING PROTEIN"/>
    <property type="match status" value="1"/>
</dbReference>
<dbReference type="GO" id="GO:0046872">
    <property type="term" value="F:metal ion binding"/>
    <property type="evidence" value="ECO:0007669"/>
    <property type="project" value="UniProtKB-KW"/>
</dbReference>
<dbReference type="GO" id="GO:0051537">
    <property type="term" value="F:2 iron, 2 sulfur cluster binding"/>
    <property type="evidence" value="ECO:0007669"/>
    <property type="project" value="UniProtKB-KW"/>
</dbReference>
<comment type="caution">
    <text evidence="9">The sequence shown here is derived from an EMBL/GenBank/DDBJ whole genome shotgun (WGS) entry which is preliminary data.</text>
</comment>
<evidence type="ECO:0000256" key="1">
    <source>
        <dbReference type="ARBA" id="ARBA00022714"/>
    </source>
</evidence>
<keyword evidence="1" id="KW-0001">2Fe-2S</keyword>
<keyword evidence="4" id="KW-0411">Iron-sulfur</keyword>
<comment type="cofactor">
    <cofactor evidence="5">
        <name>[2Fe-2S] cluster</name>
        <dbReference type="ChEBI" id="CHEBI:190135"/>
    </cofactor>
</comment>
<dbReference type="SUPFAM" id="SSF50022">
    <property type="entry name" value="ISP domain"/>
    <property type="match status" value="1"/>
</dbReference>
<protein>
    <recommendedName>
        <fullName evidence="8">Rieske domain-containing protein</fullName>
    </recommendedName>
</protein>
<accession>A0A8J3XV40</accession>
<evidence type="ECO:0000256" key="3">
    <source>
        <dbReference type="ARBA" id="ARBA00023004"/>
    </source>
</evidence>
<dbReference type="Pfam" id="PF00355">
    <property type="entry name" value="Rieske"/>
    <property type="match status" value="1"/>
</dbReference>
<dbReference type="InterPro" id="IPR019251">
    <property type="entry name" value="DUF2231_TM"/>
</dbReference>
<keyword evidence="10" id="KW-1185">Reference proteome</keyword>
<evidence type="ECO:0000256" key="6">
    <source>
        <dbReference type="ARBA" id="ARBA00038001"/>
    </source>
</evidence>
<keyword evidence="3" id="KW-0408">Iron</keyword>
<feature type="transmembrane region" description="Helical" evidence="7">
    <location>
        <begin position="125"/>
        <end position="145"/>
    </location>
</feature>
<evidence type="ECO:0000256" key="7">
    <source>
        <dbReference type="SAM" id="Phobius"/>
    </source>
</evidence>
<feature type="transmembrane region" description="Helical" evidence="7">
    <location>
        <begin position="157"/>
        <end position="178"/>
    </location>
</feature>
<feature type="domain" description="Rieske" evidence="8">
    <location>
        <begin position="199"/>
        <end position="298"/>
    </location>
</feature>
<dbReference type="Proteomes" id="UP000605992">
    <property type="component" value="Unassembled WGS sequence"/>
</dbReference>
<feature type="transmembrane region" description="Helical" evidence="7">
    <location>
        <begin position="95"/>
        <end position="113"/>
    </location>
</feature>
<evidence type="ECO:0000256" key="5">
    <source>
        <dbReference type="ARBA" id="ARBA00034078"/>
    </source>
</evidence>
<organism evidence="9 10">
    <name type="scientific">Planotetraspora thailandica</name>
    <dbReference type="NCBI Taxonomy" id="487172"/>
    <lineage>
        <taxon>Bacteria</taxon>
        <taxon>Bacillati</taxon>
        <taxon>Actinomycetota</taxon>
        <taxon>Actinomycetes</taxon>
        <taxon>Streptosporangiales</taxon>
        <taxon>Streptosporangiaceae</taxon>
        <taxon>Planotetraspora</taxon>
    </lineage>
</organism>
<dbReference type="AlphaFoldDB" id="A0A8J3XV40"/>
<keyword evidence="7" id="KW-0472">Membrane</keyword>
<dbReference type="InterPro" id="IPR017941">
    <property type="entry name" value="Rieske_2Fe-2S"/>
</dbReference>
<dbReference type="PROSITE" id="PS51296">
    <property type="entry name" value="RIESKE"/>
    <property type="match status" value="1"/>
</dbReference>
<keyword evidence="2" id="KW-0479">Metal-binding</keyword>
<keyword evidence="7" id="KW-1133">Transmembrane helix</keyword>
<dbReference type="Gene3D" id="2.102.10.10">
    <property type="entry name" value="Rieske [2Fe-2S] iron-sulphur domain"/>
    <property type="match status" value="1"/>
</dbReference>
<dbReference type="Pfam" id="PF09990">
    <property type="entry name" value="DUF2231"/>
    <property type="match status" value="1"/>
</dbReference>
<name>A0A8J3XV40_9ACTN</name>
<proteinExistence type="inferred from homology"/>
<dbReference type="GO" id="GO:0004497">
    <property type="term" value="F:monooxygenase activity"/>
    <property type="evidence" value="ECO:0007669"/>
    <property type="project" value="UniProtKB-ARBA"/>
</dbReference>
<evidence type="ECO:0000313" key="10">
    <source>
        <dbReference type="Proteomes" id="UP000605992"/>
    </source>
</evidence>
<comment type="similarity">
    <text evidence="6">Belongs to the bacterial ring-hydroxylating dioxygenase ferredoxin component family.</text>
</comment>
<reference evidence="9" key="1">
    <citation type="submission" date="2021-01" db="EMBL/GenBank/DDBJ databases">
        <title>Whole genome shotgun sequence of Planotetraspora thailandica NBRC 104271.</title>
        <authorList>
            <person name="Komaki H."/>
            <person name="Tamura T."/>
        </authorList>
    </citation>
    <scope>NUCLEOTIDE SEQUENCE</scope>
    <source>
        <strain evidence="9">NBRC 104271</strain>
    </source>
</reference>
<dbReference type="CDD" id="cd03467">
    <property type="entry name" value="Rieske"/>
    <property type="match status" value="1"/>
</dbReference>
<gene>
    <name evidence="9" type="ORF">Pth03_20640</name>
</gene>
<evidence type="ECO:0000256" key="2">
    <source>
        <dbReference type="ARBA" id="ARBA00022723"/>
    </source>
</evidence>
<evidence type="ECO:0000256" key="4">
    <source>
        <dbReference type="ARBA" id="ARBA00023014"/>
    </source>
</evidence>
<dbReference type="RefSeq" id="WP_203943915.1">
    <property type="nucleotide sequence ID" value="NZ_BOOR01000010.1"/>
</dbReference>
<dbReference type="PANTHER" id="PTHR21496">
    <property type="entry name" value="FERREDOXIN-RELATED"/>
    <property type="match status" value="1"/>
</dbReference>
<evidence type="ECO:0000313" key="9">
    <source>
        <dbReference type="EMBL" id="GII53675.1"/>
    </source>
</evidence>
<sequence>MEKTTRPRRTGLLPRIVPSPNLLEGLERTTTLDRPIAALAKAVRRRLGPSRLRDVLHGVPLGHPLHPALAMVSAGCWIATAVLDLTRADPRASRTLVAAGLGTALPTATAGLADWSALHREQQRVGFVHAIMNLTATGCYGGSLLMRLRGRERAGRALAFAGLGAVSAGAYLGGHMAYRQAAGANHAESVSHLVPLGWHDLCALKDLPNGRPVRRRLGYIELFVLRLGDGVSVLADGCSHLAGPLHQGRVTIENGEPCIVCPWHNSVFRIGDGSVVHGPATSRQPAFRTRLRHDGVVQVRPAD</sequence>
<dbReference type="EMBL" id="BOOR01000010">
    <property type="protein sequence ID" value="GII53675.1"/>
    <property type="molecule type" value="Genomic_DNA"/>
</dbReference>